<dbReference type="InterPro" id="IPR052464">
    <property type="entry name" value="Synovial_Prolif_Regulator"/>
</dbReference>
<dbReference type="SUPFAM" id="SSF48371">
    <property type="entry name" value="ARM repeat"/>
    <property type="match status" value="1"/>
</dbReference>
<comment type="subcellular location">
    <subcellularLocation>
        <location evidence="1">Nucleus</location>
    </subcellularLocation>
</comment>
<sequence length="427" mass="48610">MKPITESEVSQDEILPQISGDVIGDTAYSERFVLKLMMKFAELDVLKDVLQEKSFEEDLCTLWDMTAERDVVQFLQKHKILNLFNYALPDIDSSRTLEIIVGIIANMCCQKEVVEDLLEKKDFLTSLLDYISHEDSLLLIQVLRLVSASLFLADDGVVQTWMDLLASVGFPDALYFILKNSSHKNLLINAMENLNTVCSYCNTGKYRVTFFTMFVKKEAIESLSAAVVELTITQPDICEKDDLERILVISLEITLNLIGFDQSLSIYSESKEALIPMIEFILKYYNNKIVNQKEIDIDLADVIDSTVTIVSTVDLSALCSMDKFFDNTFSIWLALQVTMKTELNGSSDFEDQDKEQLSAFTKKIESPLCTLMCKYMEKCSEDNLKKVLDTIGTNLDDILKVVTVEVREVVSKRTHDFKNRIENHVDS</sequence>
<dbReference type="GO" id="GO:0005654">
    <property type="term" value="C:nucleoplasm"/>
    <property type="evidence" value="ECO:0007669"/>
    <property type="project" value="TreeGrafter"/>
</dbReference>
<organism evidence="4 5">
    <name type="scientific">Plutella xylostella</name>
    <name type="common">Diamondback moth</name>
    <name type="synonym">Plutella maculipennis</name>
    <dbReference type="NCBI Taxonomy" id="51655"/>
    <lineage>
        <taxon>Eukaryota</taxon>
        <taxon>Metazoa</taxon>
        <taxon>Ecdysozoa</taxon>
        <taxon>Arthropoda</taxon>
        <taxon>Hexapoda</taxon>
        <taxon>Insecta</taxon>
        <taxon>Pterygota</taxon>
        <taxon>Neoptera</taxon>
        <taxon>Endopterygota</taxon>
        <taxon>Lepidoptera</taxon>
        <taxon>Glossata</taxon>
        <taxon>Ditrysia</taxon>
        <taxon>Yponomeutoidea</taxon>
        <taxon>Plutellidae</taxon>
        <taxon>Plutella</taxon>
    </lineage>
</organism>
<proteinExistence type="inferred from homology"/>
<comment type="caution">
    <text evidence="4">The sequence shown here is derived from an EMBL/GenBank/DDBJ whole genome shotgun (WGS) entry which is preliminary data.</text>
</comment>
<name>A0A8S4EG77_PLUXY</name>
<dbReference type="EMBL" id="CAJHNJ030000016">
    <property type="protein sequence ID" value="CAG9115023.1"/>
    <property type="molecule type" value="Genomic_DNA"/>
</dbReference>
<evidence type="ECO:0000256" key="3">
    <source>
        <dbReference type="ARBA" id="ARBA00038401"/>
    </source>
</evidence>
<dbReference type="Proteomes" id="UP000653454">
    <property type="component" value="Unassembled WGS sequence"/>
</dbReference>
<dbReference type="InterPro" id="IPR011989">
    <property type="entry name" value="ARM-like"/>
</dbReference>
<protein>
    <submittedName>
        <fullName evidence="4">(diamondback moth) hypothetical protein</fullName>
    </submittedName>
</protein>
<dbReference type="Gene3D" id="1.25.10.10">
    <property type="entry name" value="Leucine-rich Repeat Variant"/>
    <property type="match status" value="1"/>
</dbReference>
<evidence type="ECO:0000313" key="4">
    <source>
        <dbReference type="EMBL" id="CAG9115023.1"/>
    </source>
</evidence>
<comment type="similarity">
    <text evidence="3">Belongs to the SAAL1 family.</text>
</comment>
<accession>A0A8S4EG77</accession>
<evidence type="ECO:0000313" key="5">
    <source>
        <dbReference type="Proteomes" id="UP000653454"/>
    </source>
</evidence>
<evidence type="ECO:0000256" key="1">
    <source>
        <dbReference type="ARBA" id="ARBA00004123"/>
    </source>
</evidence>
<keyword evidence="2" id="KW-0539">Nucleus</keyword>
<reference evidence="4" key="1">
    <citation type="submission" date="2020-11" db="EMBL/GenBank/DDBJ databases">
        <authorList>
            <person name="Whiteford S."/>
        </authorList>
    </citation>
    <scope>NUCLEOTIDE SEQUENCE</scope>
</reference>
<dbReference type="PANTHER" id="PTHR23424">
    <property type="entry name" value="SERUM AMYLOID A"/>
    <property type="match status" value="1"/>
</dbReference>
<evidence type="ECO:0000256" key="2">
    <source>
        <dbReference type="ARBA" id="ARBA00023242"/>
    </source>
</evidence>
<gene>
    <name evidence="4" type="ORF">PLXY2_LOCUS5481</name>
</gene>
<keyword evidence="5" id="KW-1185">Reference proteome</keyword>
<dbReference type="AlphaFoldDB" id="A0A8S4EG77"/>
<dbReference type="PANTHER" id="PTHR23424:SF23">
    <property type="entry name" value="PROTEIN SAAL1"/>
    <property type="match status" value="1"/>
</dbReference>
<dbReference type="InterPro" id="IPR016024">
    <property type="entry name" value="ARM-type_fold"/>
</dbReference>